<dbReference type="GO" id="GO:0005975">
    <property type="term" value="P:carbohydrate metabolic process"/>
    <property type="evidence" value="ECO:0007669"/>
    <property type="project" value="UniProtKB-ARBA"/>
</dbReference>
<feature type="domain" description="SbsA Ig-like" evidence="4">
    <location>
        <begin position="578"/>
        <end position="682"/>
    </location>
</feature>
<evidence type="ECO:0008006" key="8">
    <source>
        <dbReference type="Google" id="ProtNLM"/>
    </source>
</evidence>
<dbReference type="RefSeq" id="WP_003802866.1">
    <property type="nucleotide sequence ID" value="NZ_BAEG01000069.1"/>
</dbReference>
<accession>H0QNM7</accession>
<feature type="domain" description="Bacterial Ig-like" evidence="5">
    <location>
        <begin position="273"/>
        <end position="349"/>
    </location>
</feature>
<evidence type="ECO:0000259" key="5">
    <source>
        <dbReference type="Pfam" id="PF19077"/>
    </source>
</evidence>
<dbReference type="InterPro" id="IPR013783">
    <property type="entry name" value="Ig-like_fold"/>
</dbReference>
<dbReference type="STRING" id="1077972.ARGLB_069_00450"/>
<evidence type="ECO:0000256" key="2">
    <source>
        <dbReference type="SAM" id="MobiDB-lite"/>
    </source>
</evidence>
<proteinExistence type="predicted"/>
<dbReference type="Gene3D" id="2.60.40.10">
    <property type="entry name" value="Immunoglobulins"/>
    <property type="match status" value="1"/>
</dbReference>
<sequence>MFAKYHRTRFRGGLATVAAGALLAAAVSPLAAMPASAATAGVGPVDPSNGFPAWFSDGTVKLQLCYMAGAGCLSEPPDPAAPASYPDNFPEEAFWFAAEAAGGNLRLYEAALEGAHTNGVVEPGEQMGFARLRFIVENILPNTAYTITHPYGVNVLTSEADPKNPAVGRIKTTIDSGVCAPSPTAPCNWAGVGAAFLGDYKAGSTATFLRQVGAAPGTLGDINTPRAVTGAPSGTNAVVITGPNAGGPGINTLTVSTFTVQGLIAEGSDGAPSTPDLAAASDSGRSATDNITNVTAPTFTGALPAGSTAPVQLIVDGAATPVATTLAGGNYTARLAPLSQGVHKIQSRTANPAYVPDPLTGVVPAGVPQHLTSPTLTFTVDSAAPVASVIAPFPSTPTLDNTPTLNFSSEAGARFECQLLPSNTDWDPTCAAPKTWDAQANGTYVFNVRATDAAGNVSAVATRTVQIGPADTVAPTVTGRAPASAATGVGTGTNVTATFSEFVQGVSGSTFTLKNAAGVTIPATVTYDQATRRATLDPTALLTPSTAYTATLTGGTATIRDLANRPLASTSWRFTTSAAPTVSSRAPGVNATGVLRTANITATFSKPVNGVGTTTFTLKNAATGAAVAATVTRNGTTNQWILNPAATLAASTRYTAAITGGPAAVRDVAGTPLASTAWSFTTGTR</sequence>
<dbReference type="InterPro" id="IPR032812">
    <property type="entry name" value="SbsA_Ig"/>
</dbReference>
<evidence type="ECO:0000313" key="6">
    <source>
        <dbReference type="EMBL" id="GAB14428.1"/>
    </source>
</evidence>
<feature type="chain" id="PRO_5003537734" description="SbsA Ig-like domain-containing protein" evidence="3">
    <location>
        <begin position="38"/>
        <end position="685"/>
    </location>
</feature>
<reference evidence="6 7" key="1">
    <citation type="submission" date="2011-12" db="EMBL/GenBank/DDBJ databases">
        <title>Whole genome shotgun sequence of Arthrobacter globiformis NBRC 12137.</title>
        <authorList>
            <person name="Miyazawa S."/>
            <person name="Hosoyama A."/>
            <person name="Tsuchikane K."/>
            <person name="Katsumata H."/>
            <person name="Yamazaki S."/>
            <person name="Fujita N."/>
        </authorList>
    </citation>
    <scope>NUCLEOTIDE SEQUENCE [LARGE SCALE GENOMIC DNA]</scope>
    <source>
        <strain evidence="6 7">NBRC 12137</strain>
    </source>
</reference>
<evidence type="ECO:0000259" key="4">
    <source>
        <dbReference type="Pfam" id="PF13205"/>
    </source>
</evidence>
<evidence type="ECO:0000256" key="1">
    <source>
        <dbReference type="ARBA" id="ARBA00022729"/>
    </source>
</evidence>
<keyword evidence="1 3" id="KW-0732">Signal</keyword>
<feature type="signal peptide" evidence="3">
    <location>
        <begin position="1"/>
        <end position="37"/>
    </location>
</feature>
<gene>
    <name evidence="6" type="ORF">ARGLB_069_00450</name>
</gene>
<dbReference type="InterPro" id="IPR014755">
    <property type="entry name" value="Cu-Rt/internalin_Ig-like"/>
</dbReference>
<dbReference type="eggNOG" id="COG5184">
    <property type="taxonomic scope" value="Bacteria"/>
</dbReference>
<dbReference type="InterPro" id="IPR044016">
    <property type="entry name" value="Big_13"/>
</dbReference>
<protein>
    <recommendedName>
        <fullName evidence="8">SbsA Ig-like domain-containing protein</fullName>
    </recommendedName>
</protein>
<keyword evidence="7" id="KW-1185">Reference proteome</keyword>
<dbReference type="EMBL" id="BAEG01000069">
    <property type="protein sequence ID" value="GAB14428.1"/>
    <property type="molecule type" value="Genomic_DNA"/>
</dbReference>
<organism evidence="6 7">
    <name type="scientific">Arthrobacter globiformis (strain ATCC 8010 / DSM 20124 / JCM 1332 / NBRC 12137 / NCIMB 8907 / NRRL B-2979 / 168)</name>
    <dbReference type="NCBI Taxonomy" id="1077972"/>
    <lineage>
        <taxon>Bacteria</taxon>
        <taxon>Bacillati</taxon>
        <taxon>Actinomycetota</taxon>
        <taxon>Actinomycetes</taxon>
        <taxon>Micrococcales</taxon>
        <taxon>Micrococcaceae</taxon>
        <taxon>Arthrobacter</taxon>
    </lineage>
</organism>
<feature type="domain" description="SbsA Ig-like" evidence="4">
    <location>
        <begin position="471"/>
        <end position="576"/>
    </location>
</feature>
<dbReference type="Gene3D" id="2.60.40.1220">
    <property type="match status" value="2"/>
</dbReference>
<dbReference type="Pfam" id="PF13205">
    <property type="entry name" value="Big_5"/>
    <property type="match status" value="2"/>
</dbReference>
<comment type="caution">
    <text evidence="6">The sequence shown here is derived from an EMBL/GenBank/DDBJ whole genome shotgun (WGS) entry which is preliminary data.</text>
</comment>
<dbReference type="AlphaFoldDB" id="H0QNM7"/>
<feature type="region of interest" description="Disordered" evidence="2">
    <location>
        <begin position="266"/>
        <end position="291"/>
    </location>
</feature>
<dbReference type="Pfam" id="PF19077">
    <property type="entry name" value="Big_13"/>
    <property type="match status" value="1"/>
</dbReference>
<name>H0QNM7_ARTG1</name>
<evidence type="ECO:0000256" key="3">
    <source>
        <dbReference type="SAM" id="SignalP"/>
    </source>
</evidence>
<dbReference type="Gene3D" id="6.20.50.90">
    <property type="match status" value="1"/>
</dbReference>
<evidence type="ECO:0000313" key="7">
    <source>
        <dbReference type="Proteomes" id="UP000003828"/>
    </source>
</evidence>
<dbReference type="Proteomes" id="UP000003828">
    <property type="component" value="Unassembled WGS sequence"/>
</dbReference>